<evidence type="ECO:0000313" key="2">
    <source>
        <dbReference type="Proteomes" id="UP000688137"/>
    </source>
</evidence>
<sequence length="73" mass="9110">MLMKILKNKERRFRKRLEYINAYKRRSILYFYQVMDSIIDSLTVQYILEELIESFRRIKLQFLNKKLLIFSPC</sequence>
<proteinExistence type="predicted"/>
<comment type="caution">
    <text evidence="1">The sequence shown here is derived from an EMBL/GenBank/DDBJ whole genome shotgun (WGS) entry which is preliminary data.</text>
</comment>
<dbReference type="EMBL" id="CAJJDM010000039">
    <property type="protein sequence ID" value="CAD8067189.1"/>
    <property type="molecule type" value="Genomic_DNA"/>
</dbReference>
<gene>
    <name evidence="1" type="ORF">PPRIM_AZ9-3.1.T0400156</name>
</gene>
<dbReference type="AlphaFoldDB" id="A0A8S1LK15"/>
<name>A0A8S1LK15_PARPR</name>
<organism evidence="1 2">
    <name type="scientific">Paramecium primaurelia</name>
    <dbReference type="NCBI Taxonomy" id="5886"/>
    <lineage>
        <taxon>Eukaryota</taxon>
        <taxon>Sar</taxon>
        <taxon>Alveolata</taxon>
        <taxon>Ciliophora</taxon>
        <taxon>Intramacronucleata</taxon>
        <taxon>Oligohymenophorea</taxon>
        <taxon>Peniculida</taxon>
        <taxon>Parameciidae</taxon>
        <taxon>Paramecium</taxon>
    </lineage>
</organism>
<evidence type="ECO:0000313" key="1">
    <source>
        <dbReference type="EMBL" id="CAD8067189.1"/>
    </source>
</evidence>
<keyword evidence="2" id="KW-1185">Reference proteome</keyword>
<dbReference type="Proteomes" id="UP000688137">
    <property type="component" value="Unassembled WGS sequence"/>
</dbReference>
<reference evidence="1" key="1">
    <citation type="submission" date="2021-01" db="EMBL/GenBank/DDBJ databases">
        <authorList>
            <consortium name="Genoscope - CEA"/>
            <person name="William W."/>
        </authorList>
    </citation>
    <scope>NUCLEOTIDE SEQUENCE</scope>
</reference>
<protein>
    <submittedName>
        <fullName evidence="1">Uncharacterized protein</fullName>
    </submittedName>
</protein>
<accession>A0A8S1LK15</accession>